<evidence type="ECO:0000313" key="4">
    <source>
        <dbReference type="Proteomes" id="UP000255334"/>
    </source>
</evidence>
<dbReference type="EMBL" id="QRBF01000001">
    <property type="protein sequence ID" value="RDS86254.1"/>
    <property type="molecule type" value="Genomic_DNA"/>
</dbReference>
<feature type="signal peptide" evidence="2">
    <location>
        <begin position="1"/>
        <end position="33"/>
    </location>
</feature>
<proteinExistence type="predicted"/>
<evidence type="ECO:0000256" key="2">
    <source>
        <dbReference type="SAM" id="SignalP"/>
    </source>
</evidence>
<organism evidence="3 4">
    <name type="scientific">Dyella psychrodurans</name>
    <dbReference type="NCBI Taxonomy" id="1927960"/>
    <lineage>
        <taxon>Bacteria</taxon>
        <taxon>Pseudomonadati</taxon>
        <taxon>Pseudomonadota</taxon>
        <taxon>Gammaproteobacteria</taxon>
        <taxon>Lysobacterales</taxon>
        <taxon>Rhodanobacteraceae</taxon>
        <taxon>Dyella</taxon>
    </lineage>
</organism>
<keyword evidence="2" id="KW-0732">Signal</keyword>
<sequence>MSSQPSTHKRYAARSVRVLAWFAWLLMVLPAYATSAGNALDVNHTSPAAGEAFMAGHHVSGQAVAHGHDDDGCCGKSSHGVCHCDEMCGAALLPSVPFAARTSSPAGTHYASLPRSEAPTRDPIPPLRPPSV</sequence>
<accession>A0A370XCU2</accession>
<feature type="compositionally biased region" description="Pro residues" evidence="1">
    <location>
        <begin position="122"/>
        <end position="132"/>
    </location>
</feature>
<reference evidence="3 4" key="1">
    <citation type="submission" date="2018-07" db="EMBL/GenBank/DDBJ databases">
        <title>Dyella monticola sp. nov. and Dyella psychrodurans sp. nov. isolated from monsoon evergreen broad-leaved forest soil of Dinghu Mountain, China.</title>
        <authorList>
            <person name="Gao Z."/>
            <person name="Qiu L."/>
        </authorList>
    </citation>
    <scope>NUCLEOTIDE SEQUENCE [LARGE SCALE GENOMIC DNA]</scope>
    <source>
        <strain evidence="3 4">4MSK11</strain>
    </source>
</reference>
<gene>
    <name evidence="3" type="ORF">DWU99_03045</name>
</gene>
<dbReference type="AlphaFoldDB" id="A0A370XCU2"/>
<name>A0A370XCU2_9GAMM</name>
<dbReference type="RefSeq" id="WP_115476505.1">
    <property type="nucleotide sequence ID" value="NZ_QRBF01000001.1"/>
</dbReference>
<comment type="caution">
    <text evidence="3">The sequence shown here is derived from an EMBL/GenBank/DDBJ whole genome shotgun (WGS) entry which is preliminary data.</text>
</comment>
<evidence type="ECO:0000313" key="3">
    <source>
        <dbReference type="EMBL" id="RDS86254.1"/>
    </source>
</evidence>
<evidence type="ECO:0000256" key="1">
    <source>
        <dbReference type="SAM" id="MobiDB-lite"/>
    </source>
</evidence>
<protein>
    <recommendedName>
        <fullName evidence="5">CopL family metal-binding regulatory protein</fullName>
    </recommendedName>
</protein>
<evidence type="ECO:0008006" key="5">
    <source>
        <dbReference type="Google" id="ProtNLM"/>
    </source>
</evidence>
<feature type="region of interest" description="Disordered" evidence="1">
    <location>
        <begin position="102"/>
        <end position="132"/>
    </location>
</feature>
<dbReference type="Proteomes" id="UP000255334">
    <property type="component" value="Unassembled WGS sequence"/>
</dbReference>
<feature type="chain" id="PRO_5017085489" description="CopL family metal-binding regulatory protein" evidence="2">
    <location>
        <begin position="34"/>
        <end position="132"/>
    </location>
</feature>
<keyword evidence="4" id="KW-1185">Reference proteome</keyword>